<protein>
    <submittedName>
        <fullName evidence="1">Uncharacterized protein</fullName>
    </submittedName>
</protein>
<organism evidence="1 2">
    <name type="scientific">Paraburkholderia humisilvae</name>
    <dbReference type="NCBI Taxonomy" id="627669"/>
    <lineage>
        <taxon>Bacteria</taxon>
        <taxon>Pseudomonadati</taxon>
        <taxon>Pseudomonadota</taxon>
        <taxon>Betaproteobacteria</taxon>
        <taxon>Burkholderiales</taxon>
        <taxon>Burkholderiaceae</taxon>
        <taxon>Paraburkholderia</taxon>
    </lineage>
</organism>
<dbReference type="AlphaFoldDB" id="A0A6J5ESS6"/>
<evidence type="ECO:0000313" key="2">
    <source>
        <dbReference type="Proteomes" id="UP000494363"/>
    </source>
</evidence>
<accession>A0A6J5ESS6</accession>
<dbReference type="EMBL" id="CADIKH010000039">
    <property type="protein sequence ID" value="CAB3769014.1"/>
    <property type="molecule type" value="Genomic_DNA"/>
</dbReference>
<keyword evidence="2" id="KW-1185">Reference proteome</keyword>
<evidence type="ECO:0000313" key="1">
    <source>
        <dbReference type="EMBL" id="CAB3769014.1"/>
    </source>
</evidence>
<proteinExistence type="predicted"/>
<reference evidence="1 2" key="1">
    <citation type="submission" date="2020-04" db="EMBL/GenBank/DDBJ databases">
        <authorList>
            <person name="De Canck E."/>
        </authorList>
    </citation>
    <scope>NUCLEOTIDE SEQUENCE [LARGE SCALE GENOMIC DNA]</scope>
    <source>
        <strain evidence="1 2">LMG 29542</strain>
    </source>
</reference>
<dbReference type="RefSeq" id="WP_175230687.1">
    <property type="nucleotide sequence ID" value="NZ_CADIKH010000039.1"/>
</dbReference>
<sequence>MSLSINSSSMATSITSDATLASTALVQKRSASTASDSHVDIAAIDLNDPTRIDKYLKALGAPLKMGADAQNIANALVPTMQSLMRERPDLANAHFDFESDNGSIRVTSTSMSTGDRTWLQAQLNSNASLVHAVQSFHDDAVSGYATWAEADGTPLAQSDLDAVNQQADGLTGFMALFRGLGSDAQSSLMTDGTYRATDGEKLNLAQDPSSAAGFLDFMRSVRAAANGTSHFVTSSGRTMYGVLQMNIFETNSAAMPSFFPPSDTQTLGLREKA</sequence>
<name>A0A6J5ESS6_9BURK</name>
<dbReference type="Proteomes" id="UP000494363">
    <property type="component" value="Unassembled WGS sequence"/>
</dbReference>
<gene>
    <name evidence="1" type="ORF">LMG29542_06009</name>
</gene>